<dbReference type="AlphaFoldDB" id="A0A1E3HD00"/>
<protein>
    <submittedName>
        <fullName evidence="2">Uncharacterized protein</fullName>
    </submittedName>
</protein>
<gene>
    <name evidence="2" type="ORF">L198_08277</name>
</gene>
<sequence>MPASKYTNTDDAAGSSVTTGGRRSSATSPTRSWNKGGLSSQHPAWDLERSIRKEREERAAAAAAAKKEQKLQRKREDQEQSRALREGSATEADYHEAMDEYWSDYGDEEGGGTSLSRQSSTRGPEQRIPRSEDETRAPTFVDDLLEFAGIRRSRSNGSSKNT</sequence>
<feature type="compositionally biased region" description="Basic and acidic residues" evidence="1">
    <location>
        <begin position="45"/>
        <end position="85"/>
    </location>
</feature>
<accession>A0A1E3HD00</accession>
<feature type="compositionally biased region" description="Polar residues" evidence="1">
    <location>
        <begin position="1"/>
        <end position="10"/>
    </location>
</feature>
<dbReference type="Proteomes" id="UP000094819">
    <property type="component" value="Unassembled WGS sequence"/>
</dbReference>
<evidence type="ECO:0000313" key="3">
    <source>
        <dbReference type="Proteomes" id="UP000094819"/>
    </source>
</evidence>
<feature type="compositionally biased region" description="Basic and acidic residues" evidence="1">
    <location>
        <begin position="124"/>
        <end position="136"/>
    </location>
</feature>
<feature type="compositionally biased region" description="Polar residues" evidence="1">
    <location>
        <begin position="114"/>
        <end position="123"/>
    </location>
</feature>
<evidence type="ECO:0000313" key="2">
    <source>
        <dbReference type="EMBL" id="ODN73626.1"/>
    </source>
</evidence>
<organism evidence="2 3">
    <name type="scientific">Cryptococcus wingfieldii CBS 7118</name>
    <dbReference type="NCBI Taxonomy" id="1295528"/>
    <lineage>
        <taxon>Eukaryota</taxon>
        <taxon>Fungi</taxon>
        <taxon>Dikarya</taxon>
        <taxon>Basidiomycota</taxon>
        <taxon>Agaricomycotina</taxon>
        <taxon>Tremellomycetes</taxon>
        <taxon>Tremellales</taxon>
        <taxon>Cryptococcaceae</taxon>
        <taxon>Cryptococcus</taxon>
    </lineage>
</organism>
<comment type="caution">
    <text evidence="2">The sequence shown here is derived from an EMBL/GenBank/DDBJ whole genome shotgun (WGS) entry which is preliminary data.</text>
</comment>
<feature type="region of interest" description="Disordered" evidence="1">
    <location>
        <begin position="1"/>
        <end position="140"/>
    </location>
</feature>
<feature type="compositionally biased region" description="Acidic residues" evidence="1">
    <location>
        <begin position="99"/>
        <end position="110"/>
    </location>
</feature>
<dbReference type="EMBL" id="AWGH01000064">
    <property type="protein sequence ID" value="ODN73626.1"/>
    <property type="molecule type" value="Genomic_DNA"/>
</dbReference>
<name>A0A1E3HD00_9TREE</name>
<keyword evidence="3" id="KW-1185">Reference proteome</keyword>
<proteinExistence type="predicted"/>
<dbReference type="OrthoDB" id="10383557at2759"/>
<dbReference type="RefSeq" id="XP_019027772.1">
    <property type="nucleotide sequence ID" value="XM_019180242.1"/>
</dbReference>
<feature type="compositionally biased region" description="Low complexity" evidence="1">
    <location>
        <begin position="14"/>
        <end position="32"/>
    </location>
</feature>
<dbReference type="GeneID" id="30197487"/>
<evidence type="ECO:0000256" key="1">
    <source>
        <dbReference type="SAM" id="MobiDB-lite"/>
    </source>
</evidence>
<reference evidence="2 3" key="1">
    <citation type="submission" date="2016-06" db="EMBL/GenBank/DDBJ databases">
        <title>Evolution of pathogenesis and genome organization in the Tremellales.</title>
        <authorList>
            <person name="Cuomo C."/>
            <person name="Litvintseva A."/>
            <person name="Heitman J."/>
            <person name="Chen Y."/>
            <person name="Sun S."/>
            <person name="Springer D."/>
            <person name="Dromer F."/>
            <person name="Young S."/>
            <person name="Zeng Q."/>
            <person name="Chapman S."/>
            <person name="Gujja S."/>
            <person name="Saif S."/>
            <person name="Birren B."/>
        </authorList>
    </citation>
    <scope>NUCLEOTIDE SEQUENCE [LARGE SCALE GENOMIC DNA]</scope>
    <source>
        <strain evidence="2 3">CBS 7118</strain>
    </source>
</reference>